<proteinExistence type="predicted"/>
<dbReference type="PANTHER" id="PTHR45614:SF25">
    <property type="entry name" value="MYB PROTEIN"/>
    <property type="match status" value="1"/>
</dbReference>
<evidence type="ECO:0000256" key="2">
    <source>
        <dbReference type="ARBA" id="ARBA00022837"/>
    </source>
</evidence>
<feature type="region of interest" description="Disordered" evidence="4">
    <location>
        <begin position="124"/>
        <end position="252"/>
    </location>
</feature>
<organism evidence="8 9">
    <name type="scientific">Chrysochromulina tobinii</name>
    <dbReference type="NCBI Taxonomy" id="1460289"/>
    <lineage>
        <taxon>Eukaryota</taxon>
        <taxon>Haptista</taxon>
        <taxon>Haptophyta</taxon>
        <taxon>Prymnesiophyceae</taxon>
        <taxon>Prymnesiales</taxon>
        <taxon>Chrysochromulinaceae</taxon>
        <taxon>Chrysochromulina</taxon>
    </lineage>
</organism>
<dbReference type="Pfam" id="PF00249">
    <property type="entry name" value="Myb_DNA-binding"/>
    <property type="match status" value="2"/>
</dbReference>
<feature type="domain" description="HTH myb-type" evidence="7">
    <location>
        <begin position="377"/>
        <end position="431"/>
    </location>
</feature>
<feature type="domain" description="EF-hand" evidence="6">
    <location>
        <begin position="41"/>
        <end position="76"/>
    </location>
</feature>
<keyword evidence="9" id="KW-1185">Reference proteome</keyword>
<accession>A0A0M0JK16</accession>
<feature type="region of interest" description="Disordered" evidence="4">
    <location>
        <begin position="291"/>
        <end position="336"/>
    </location>
</feature>
<dbReference type="SUPFAM" id="SSF46689">
    <property type="entry name" value="Homeodomain-like"/>
    <property type="match status" value="1"/>
</dbReference>
<evidence type="ECO:0000259" key="6">
    <source>
        <dbReference type="PROSITE" id="PS50222"/>
    </source>
</evidence>
<evidence type="ECO:0000259" key="7">
    <source>
        <dbReference type="PROSITE" id="PS51294"/>
    </source>
</evidence>
<feature type="compositionally biased region" description="Low complexity" evidence="4">
    <location>
        <begin position="180"/>
        <end position="198"/>
    </location>
</feature>
<dbReference type="InterPro" id="IPR050560">
    <property type="entry name" value="MYB_TF"/>
</dbReference>
<dbReference type="AlphaFoldDB" id="A0A0M0JK16"/>
<keyword evidence="3" id="KW-0238">DNA-binding</keyword>
<keyword evidence="2" id="KW-0106">Calcium</keyword>
<dbReference type="InterPro" id="IPR002048">
    <property type="entry name" value="EF_hand_dom"/>
</dbReference>
<dbReference type="SMART" id="SM00717">
    <property type="entry name" value="SANT"/>
    <property type="match status" value="2"/>
</dbReference>
<dbReference type="SMART" id="SM00054">
    <property type="entry name" value="EFh"/>
    <property type="match status" value="2"/>
</dbReference>
<evidence type="ECO:0000259" key="5">
    <source>
        <dbReference type="PROSITE" id="PS50090"/>
    </source>
</evidence>
<evidence type="ECO:0000313" key="9">
    <source>
        <dbReference type="Proteomes" id="UP000037460"/>
    </source>
</evidence>
<dbReference type="InterPro" id="IPR011992">
    <property type="entry name" value="EF-hand-dom_pair"/>
</dbReference>
<feature type="domain" description="EF-hand" evidence="6">
    <location>
        <begin position="5"/>
        <end position="40"/>
    </location>
</feature>
<dbReference type="CDD" id="cd00167">
    <property type="entry name" value="SANT"/>
    <property type="match status" value="2"/>
</dbReference>
<dbReference type="EMBL" id="JWZX01002820">
    <property type="protein sequence ID" value="KOO26672.1"/>
    <property type="molecule type" value="Genomic_DNA"/>
</dbReference>
<evidence type="ECO:0000256" key="3">
    <source>
        <dbReference type="ARBA" id="ARBA00023125"/>
    </source>
</evidence>
<dbReference type="Gene3D" id="1.10.10.60">
    <property type="entry name" value="Homeodomain-like"/>
    <property type="match status" value="2"/>
</dbReference>
<comment type="caution">
    <text evidence="8">The sequence shown here is derived from an EMBL/GenBank/DDBJ whole genome shotgun (WGS) entry which is preliminary data.</text>
</comment>
<evidence type="ECO:0000256" key="1">
    <source>
        <dbReference type="ARBA" id="ARBA00022737"/>
    </source>
</evidence>
<dbReference type="PROSITE" id="PS50222">
    <property type="entry name" value="EF_HAND_2"/>
    <property type="match status" value="2"/>
</dbReference>
<dbReference type="OrthoDB" id="2143914at2759"/>
<dbReference type="InterPro" id="IPR001005">
    <property type="entry name" value="SANT/Myb"/>
</dbReference>
<keyword evidence="1" id="KW-0677">Repeat</keyword>
<dbReference type="Pfam" id="PF13499">
    <property type="entry name" value="EF-hand_7"/>
    <property type="match status" value="1"/>
</dbReference>
<dbReference type="FunFam" id="1.10.10.60:FF:000010">
    <property type="entry name" value="Transcriptional activator Myb isoform A"/>
    <property type="match status" value="1"/>
</dbReference>
<dbReference type="PROSITE" id="PS50090">
    <property type="entry name" value="MYB_LIKE"/>
    <property type="match status" value="2"/>
</dbReference>
<feature type="domain" description="Myb-like" evidence="5">
    <location>
        <begin position="325"/>
        <end position="376"/>
    </location>
</feature>
<dbReference type="GO" id="GO:0005509">
    <property type="term" value="F:calcium ion binding"/>
    <property type="evidence" value="ECO:0007669"/>
    <property type="project" value="InterPro"/>
</dbReference>
<feature type="domain" description="HTH myb-type" evidence="7">
    <location>
        <begin position="331"/>
        <end position="376"/>
    </location>
</feature>
<gene>
    <name evidence="8" type="ORF">Ctob_005767</name>
</gene>
<dbReference type="Gene3D" id="1.10.238.10">
    <property type="entry name" value="EF-hand"/>
    <property type="match status" value="1"/>
</dbReference>
<dbReference type="GO" id="GO:0000981">
    <property type="term" value="F:DNA-binding transcription factor activity, RNA polymerase II-specific"/>
    <property type="evidence" value="ECO:0007669"/>
    <property type="project" value="TreeGrafter"/>
</dbReference>
<reference evidence="9" key="1">
    <citation type="journal article" date="2015" name="PLoS Genet.">
        <title>Genome Sequence and Transcriptome Analyses of Chrysochromulina tobin: Metabolic Tools for Enhanced Algal Fitness in the Prominent Order Prymnesiales (Haptophyceae).</title>
        <authorList>
            <person name="Hovde B.T."/>
            <person name="Deodato C.R."/>
            <person name="Hunsperger H.M."/>
            <person name="Ryken S.A."/>
            <person name="Yost W."/>
            <person name="Jha R.K."/>
            <person name="Patterson J."/>
            <person name="Monnat R.J. Jr."/>
            <person name="Barlow S.B."/>
            <person name="Starkenburg S.R."/>
            <person name="Cattolico R.A."/>
        </authorList>
    </citation>
    <scope>NUCLEOTIDE SEQUENCE</scope>
    <source>
        <strain evidence="9">CCMP291</strain>
    </source>
</reference>
<dbReference type="InterPro" id="IPR018247">
    <property type="entry name" value="EF_Hand_1_Ca_BS"/>
</dbReference>
<feature type="domain" description="Myb-like" evidence="5">
    <location>
        <begin position="377"/>
        <end position="427"/>
    </location>
</feature>
<dbReference type="InterPro" id="IPR009057">
    <property type="entry name" value="Homeodomain-like_sf"/>
</dbReference>
<dbReference type="PANTHER" id="PTHR45614">
    <property type="entry name" value="MYB PROTEIN-RELATED"/>
    <property type="match status" value="1"/>
</dbReference>
<protein>
    <submittedName>
        <fullName evidence="8">R2r3-myb transcription factor</fullName>
    </submittedName>
</protein>
<dbReference type="SUPFAM" id="SSF47473">
    <property type="entry name" value="EF-hand"/>
    <property type="match status" value="1"/>
</dbReference>
<dbReference type="PROSITE" id="PS51294">
    <property type="entry name" value="HTH_MYB"/>
    <property type="match status" value="2"/>
</dbReference>
<dbReference type="GO" id="GO:0005634">
    <property type="term" value="C:nucleus"/>
    <property type="evidence" value="ECO:0007669"/>
    <property type="project" value="TreeGrafter"/>
</dbReference>
<dbReference type="Proteomes" id="UP000037460">
    <property type="component" value="Unassembled WGS sequence"/>
</dbReference>
<dbReference type="CDD" id="cd00051">
    <property type="entry name" value="EFh"/>
    <property type="match status" value="1"/>
</dbReference>
<feature type="compositionally biased region" description="Basic residues" evidence="4">
    <location>
        <begin position="212"/>
        <end position="222"/>
    </location>
</feature>
<evidence type="ECO:0000256" key="4">
    <source>
        <dbReference type="SAM" id="MobiDB-lite"/>
    </source>
</evidence>
<dbReference type="InterPro" id="IPR017930">
    <property type="entry name" value="Myb_dom"/>
</dbReference>
<feature type="compositionally biased region" description="Polar residues" evidence="4">
    <location>
        <begin position="132"/>
        <end position="151"/>
    </location>
</feature>
<dbReference type="GO" id="GO:0000978">
    <property type="term" value="F:RNA polymerase II cis-regulatory region sequence-specific DNA binding"/>
    <property type="evidence" value="ECO:0007669"/>
    <property type="project" value="TreeGrafter"/>
</dbReference>
<evidence type="ECO:0000313" key="8">
    <source>
        <dbReference type="EMBL" id="KOO26672.1"/>
    </source>
</evidence>
<sequence length="500" mass="51808">MKGAEFQAQLRAVFNEFDADGSGSVDTAEIQAMTAKLGMTFSTEEIEAMVRDADTNGNGVLEFDEFEQDVANGSSLRPDMDDLAVVTALQEMSSSPHRMMAKPVSSRCFDLNNQRVRDSLSRIARPAAESAGTESHMTTSASVDSNAVSETDTSDIWAAPTAQQHDGSGRRGAAAPSTRGGSVDSGAGGAVATALVTVPSPGKLQRSSAERKRGRQQGRRAGKAAEGASTVTGSDAGEDESGGSGDERERKQAATLAAAVAASHALIAAGGDGGAMAAAGKGLDASEALAEVDCESDHGTGESGEDGNESTSAAAKAPGDAKGKPTRRSSQPWTVEEDTALHHAVLRLGAKRWSAIATEVVGRSGKQCRLRWCNQLDPAIRHDAWTEQEDTIILRAYATLGSRWTEIAKLMPGRTDNSIKNRWNGTLFRKLSTDLTSVGNRIPIKAAALCLAADVANDAFADAGALSTALVLSRGGDSASSSTSLADSAEIAIAEVAALE</sequence>
<dbReference type="PROSITE" id="PS00018">
    <property type="entry name" value="EF_HAND_1"/>
    <property type="match status" value="2"/>
</dbReference>
<name>A0A0M0JK16_9EUKA</name>